<name>A0A2T7G2M5_9RHOB</name>
<dbReference type="Pfam" id="PF06441">
    <property type="entry name" value="EHN"/>
    <property type="match status" value="1"/>
</dbReference>
<dbReference type="InterPro" id="IPR010497">
    <property type="entry name" value="Epoxide_hydro_N"/>
</dbReference>
<reference evidence="6 7" key="1">
    <citation type="submission" date="2018-04" db="EMBL/GenBank/DDBJ databases">
        <title>Pelagivirga bohaiensis gen. nov., sp. nov., a bacterium isolated from the Bohai Sea.</title>
        <authorList>
            <person name="Ji X."/>
        </authorList>
    </citation>
    <scope>NUCLEOTIDE SEQUENCE [LARGE SCALE GENOMIC DNA]</scope>
    <source>
        <strain evidence="6 7">BH-SD19</strain>
    </source>
</reference>
<dbReference type="PIRSF" id="PIRSF001112">
    <property type="entry name" value="Epoxide_hydrolase"/>
    <property type="match status" value="1"/>
</dbReference>
<dbReference type="EMBL" id="QCYH01000020">
    <property type="protein sequence ID" value="PVA08673.1"/>
    <property type="molecule type" value="Genomic_DNA"/>
</dbReference>
<comment type="caution">
    <text evidence="6">The sequence shown here is derived from an EMBL/GenBank/DDBJ whole genome shotgun (WGS) entry which is preliminary data.</text>
</comment>
<protein>
    <submittedName>
        <fullName evidence="6">Epoxide hydrolase</fullName>
    </submittedName>
</protein>
<accession>A0A2T7G2M5</accession>
<dbReference type="PRINTS" id="PR00412">
    <property type="entry name" value="EPOXHYDRLASE"/>
</dbReference>
<dbReference type="RefSeq" id="WP_108693560.1">
    <property type="nucleotide sequence ID" value="NZ_QCYH01000020.1"/>
</dbReference>
<feature type="active site" description="Proton acceptor" evidence="4">
    <location>
        <position position="351"/>
    </location>
</feature>
<dbReference type="Gene3D" id="3.40.50.1820">
    <property type="entry name" value="alpha/beta hydrolase"/>
    <property type="match status" value="1"/>
</dbReference>
<dbReference type="GO" id="GO:0004301">
    <property type="term" value="F:epoxide hydrolase activity"/>
    <property type="evidence" value="ECO:0007669"/>
    <property type="project" value="TreeGrafter"/>
</dbReference>
<evidence type="ECO:0000256" key="1">
    <source>
        <dbReference type="ARBA" id="ARBA00010088"/>
    </source>
</evidence>
<evidence type="ECO:0000259" key="5">
    <source>
        <dbReference type="Pfam" id="PF06441"/>
    </source>
</evidence>
<dbReference type="SUPFAM" id="SSF53474">
    <property type="entry name" value="alpha/beta-Hydrolases"/>
    <property type="match status" value="1"/>
</dbReference>
<dbReference type="InterPro" id="IPR016292">
    <property type="entry name" value="Epoxide_hydrolase"/>
</dbReference>
<dbReference type="AlphaFoldDB" id="A0A2T7G2M5"/>
<gene>
    <name evidence="6" type="ORF">DC366_17895</name>
</gene>
<sequence length="373" mass="41994">MQPFKIAIAEEQLVDLRRRLKATRFPDTLEDIGWEYGTDIGFLRRFVAHWADNFDWRAAEQRLNDYPHFLAEIDGETVHFLHIKGEGQQRDPLLLTNGWPSNFVELLPLVPLLTQAENGISFDLVIPSLQGFGFSSRPRQRGMNLTRMAHLWAKLMSDLGYQRFVFSGTDMGAGVGLGLVRNHPDRIHGAHYVNVYSQYPRPADPTLEEEAYFQQIDYWGLAEGGYAMLQGTKPQSLAPALNDSPAGLAAWALEKFHGWSALAEGGIEATYQLDDLCTLLSVYWFTETIGSSIRLYKEAFADEEFKLPMPKHGVPQGVMVPGPADSPAPRAWGERHLQNLVHWSEIRQGGHFPALEVPELLAADIRAFHNTLS</sequence>
<dbReference type="InterPro" id="IPR029058">
    <property type="entry name" value="AB_hydrolase_fold"/>
</dbReference>
<dbReference type="GO" id="GO:0097176">
    <property type="term" value="P:epoxide metabolic process"/>
    <property type="evidence" value="ECO:0007669"/>
    <property type="project" value="TreeGrafter"/>
</dbReference>
<evidence type="ECO:0000256" key="4">
    <source>
        <dbReference type="PIRSR" id="PIRSR001112-1"/>
    </source>
</evidence>
<comment type="similarity">
    <text evidence="1">Belongs to the peptidase S33 family.</text>
</comment>
<dbReference type="OrthoDB" id="27092at2"/>
<feature type="active site" description="Nucleophile" evidence="4">
    <location>
        <position position="170"/>
    </location>
</feature>
<dbReference type="Proteomes" id="UP000244446">
    <property type="component" value="Unassembled WGS sequence"/>
</dbReference>
<evidence type="ECO:0000256" key="3">
    <source>
        <dbReference type="ARBA" id="ARBA00022801"/>
    </source>
</evidence>
<dbReference type="PANTHER" id="PTHR21661:SF35">
    <property type="entry name" value="EPOXIDE HYDROLASE"/>
    <property type="match status" value="1"/>
</dbReference>
<keyword evidence="3 6" id="KW-0378">Hydrolase</keyword>
<feature type="active site" description="Proton donor" evidence="4">
    <location>
        <position position="296"/>
    </location>
</feature>
<keyword evidence="2" id="KW-0058">Aromatic hydrocarbons catabolism</keyword>
<dbReference type="InterPro" id="IPR000639">
    <property type="entry name" value="Epox_hydrolase-like"/>
</dbReference>
<organism evidence="6 7">
    <name type="scientific">Pelagivirga sediminicola</name>
    <dbReference type="NCBI Taxonomy" id="2170575"/>
    <lineage>
        <taxon>Bacteria</taxon>
        <taxon>Pseudomonadati</taxon>
        <taxon>Pseudomonadota</taxon>
        <taxon>Alphaproteobacteria</taxon>
        <taxon>Rhodobacterales</taxon>
        <taxon>Paracoccaceae</taxon>
        <taxon>Pelagivirga</taxon>
    </lineage>
</organism>
<evidence type="ECO:0000313" key="7">
    <source>
        <dbReference type="Proteomes" id="UP000244446"/>
    </source>
</evidence>
<feature type="domain" description="Epoxide hydrolase N-terminal" evidence="5">
    <location>
        <begin position="1"/>
        <end position="105"/>
    </location>
</feature>
<dbReference type="PANTHER" id="PTHR21661">
    <property type="entry name" value="EPOXIDE HYDROLASE 1-RELATED"/>
    <property type="match status" value="1"/>
</dbReference>
<keyword evidence="7" id="KW-1185">Reference proteome</keyword>
<evidence type="ECO:0000256" key="2">
    <source>
        <dbReference type="ARBA" id="ARBA00022797"/>
    </source>
</evidence>
<proteinExistence type="inferred from homology"/>
<evidence type="ECO:0000313" key="6">
    <source>
        <dbReference type="EMBL" id="PVA08673.1"/>
    </source>
</evidence>